<sequence length="104" mass="11210">MVRRKTSGLSDLALAASATRSCVKSRVSTLCGEHPVSEASSVVIVMSVTGSGAFVFPEVRNSCWREWPCAAFWKCFLLASNNELPEPTCPRKHAASPGLGARWV</sequence>
<dbReference type="Proteomes" id="UP000186817">
    <property type="component" value="Unassembled WGS sequence"/>
</dbReference>
<name>A0A1Q9F5W1_SYMMI</name>
<evidence type="ECO:0000313" key="2">
    <source>
        <dbReference type="Proteomes" id="UP000186817"/>
    </source>
</evidence>
<reference evidence="1 2" key="1">
    <citation type="submission" date="2016-02" db="EMBL/GenBank/DDBJ databases">
        <title>Genome analysis of coral dinoflagellate symbionts highlights evolutionary adaptations to a symbiotic lifestyle.</title>
        <authorList>
            <person name="Aranda M."/>
            <person name="Li Y."/>
            <person name="Liew Y.J."/>
            <person name="Baumgarten S."/>
            <person name="Simakov O."/>
            <person name="Wilson M."/>
            <person name="Piel J."/>
            <person name="Ashoor H."/>
            <person name="Bougouffa S."/>
            <person name="Bajic V.B."/>
            <person name="Ryu T."/>
            <person name="Ravasi T."/>
            <person name="Bayer T."/>
            <person name="Micklem G."/>
            <person name="Kim H."/>
            <person name="Bhak J."/>
            <person name="Lajeunesse T.C."/>
            <person name="Voolstra C.R."/>
        </authorList>
    </citation>
    <scope>NUCLEOTIDE SEQUENCE [LARGE SCALE GENOMIC DNA]</scope>
    <source>
        <strain evidence="1 2">CCMP2467</strain>
    </source>
</reference>
<evidence type="ECO:0000313" key="1">
    <source>
        <dbReference type="EMBL" id="OLQ15051.1"/>
    </source>
</evidence>
<dbReference type="EMBL" id="LSRX01000007">
    <property type="protein sequence ID" value="OLQ15051.1"/>
    <property type="molecule type" value="Genomic_DNA"/>
</dbReference>
<gene>
    <name evidence="1" type="ORF">AK812_SmicGene654</name>
</gene>
<accession>A0A1Q9F5W1</accession>
<proteinExistence type="predicted"/>
<organism evidence="1 2">
    <name type="scientific">Symbiodinium microadriaticum</name>
    <name type="common">Dinoflagellate</name>
    <name type="synonym">Zooxanthella microadriatica</name>
    <dbReference type="NCBI Taxonomy" id="2951"/>
    <lineage>
        <taxon>Eukaryota</taxon>
        <taxon>Sar</taxon>
        <taxon>Alveolata</taxon>
        <taxon>Dinophyceae</taxon>
        <taxon>Suessiales</taxon>
        <taxon>Symbiodiniaceae</taxon>
        <taxon>Symbiodinium</taxon>
    </lineage>
</organism>
<protein>
    <submittedName>
        <fullName evidence="1">Uncharacterized protein</fullName>
    </submittedName>
</protein>
<comment type="caution">
    <text evidence="1">The sequence shown here is derived from an EMBL/GenBank/DDBJ whole genome shotgun (WGS) entry which is preliminary data.</text>
</comment>
<keyword evidence="2" id="KW-1185">Reference proteome</keyword>
<dbReference type="AlphaFoldDB" id="A0A1Q9F5W1"/>